<feature type="region of interest" description="Disordered" evidence="3">
    <location>
        <begin position="143"/>
        <end position="164"/>
    </location>
</feature>
<dbReference type="OrthoDB" id="9779630at2"/>
<dbReference type="Proteomes" id="UP000034883">
    <property type="component" value="Chromosome"/>
</dbReference>
<dbReference type="STRING" id="927083.DB32_005072"/>
<dbReference type="AlphaFoldDB" id="A0A0F6W5I2"/>
<dbReference type="EMBL" id="CP011125">
    <property type="protein sequence ID" value="AKF07923.1"/>
    <property type="molecule type" value="Genomic_DNA"/>
</dbReference>
<name>A0A0F6W5I2_9BACT</name>
<keyword evidence="5" id="KW-1185">Reference proteome</keyword>
<dbReference type="PANTHER" id="PTHR31088:SF6">
    <property type="entry name" value="PHAGE SHOCK PROTEIN A"/>
    <property type="match status" value="1"/>
</dbReference>
<reference evidence="4 5" key="1">
    <citation type="submission" date="2015-03" db="EMBL/GenBank/DDBJ databases">
        <title>Genome assembly of Sandaracinus amylolyticus DSM 53668.</title>
        <authorList>
            <person name="Sharma G."/>
            <person name="Subramanian S."/>
        </authorList>
    </citation>
    <scope>NUCLEOTIDE SEQUENCE [LARGE SCALE GENOMIC DNA]</scope>
    <source>
        <strain evidence="4 5">DSM 53668</strain>
    </source>
</reference>
<evidence type="ECO:0000313" key="4">
    <source>
        <dbReference type="EMBL" id="AKF07923.1"/>
    </source>
</evidence>
<protein>
    <submittedName>
        <fullName evidence="4">Phage shock protein A</fullName>
    </submittedName>
</protein>
<dbReference type="PANTHER" id="PTHR31088">
    <property type="entry name" value="MEMBRANE-ASSOCIATED PROTEIN VIPP1, CHLOROPLASTIC"/>
    <property type="match status" value="1"/>
</dbReference>
<dbReference type="Pfam" id="PF04012">
    <property type="entry name" value="PspA_IM30"/>
    <property type="match status" value="1"/>
</dbReference>
<accession>A0A0F6W5I2</accession>
<evidence type="ECO:0000256" key="2">
    <source>
        <dbReference type="SAM" id="Coils"/>
    </source>
</evidence>
<proteinExistence type="inferred from homology"/>
<gene>
    <name evidence="4" type="ORF">DB32_005072</name>
</gene>
<dbReference type="KEGG" id="samy:DB32_005072"/>
<dbReference type="RefSeq" id="WP_053235125.1">
    <property type="nucleotide sequence ID" value="NZ_CP011125.1"/>
</dbReference>
<feature type="coiled-coil region" evidence="2">
    <location>
        <begin position="26"/>
        <end position="74"/>
    </location>
</feature>
<evidence type="ECO:0000256" key="1">
    <source>
        <dbReference type="ARBA" id="ARBA00043985"/>
    </source>
</evidence>
<comment type="similarity">
    <text evidence="1">Belongs to the PspA/Vipp/IM30 family.</text>
</comment>
<evidence type="ECO:0000313" key="5">
    <source>
        <dbReference type="Proteomes" id="UP000034883"/>
    </source>
</evidence>
<evidence type="ECO:0000256" key="3">
    <source>
        <dbReference type="SAM" id="MobiDB-lite"/>
    </source>
</evidence>
<dbReference type="InterPro" id="IPR007157">
    <property type="entry name" value="PspA_VIPP1"/>
</dbReference>
<sequence length="226" mass="24830">MGIFDRFNRVLKSNLNSLVDRAEDPAKLLDQTVLDMENELKRAKKELVTQLGTAKRLEKKVAEHGDEVKSWEDKAVLALRSGDEQLAREALKMKQKAKSTQDNVQKQADAAFGSARDLQSTLEQIEAKIEDLKARKTTLAAQVRRARESSSAGGAGGGRFGAETLDGLDQLSGRIDQLEAEVEASNLLDDPERAAVERRFRDLEKKSGGAAVEDDLAALKRKLEGS</sequence>
<organism evidence="4 5">
    <name type="scientific">Sandaracinus amylolyticus</name>
    <dbReference type="NCBI Taxonomy" id="927083"/>
    <lineage>
        <taxon>Bacteria</taxon>
        <taxon>Pseudomonadati</taxon>
        <taxon>Myxococcota</taxon>
        <taxon>Polyangia</taxon>
        <taxon>Polyangiales</taxon>
        <taxon>Sandaracinaceae</taxon>
        <taxon>Sandaracinus</taxon>
    </lineage>
</organism>
<keyword evidence="2" id="KW-0175">Coiled coil</keyword>